<evidence type="ECO:0000313" key="2">
    <source>
        <dbReference type="EMBL" id="AIR90223.1"/>
    </source>
</evidence>
<keyword evidence="3" id="KW-1185">Reference proteome</keyword>
<dbReference type="KEGG" id="psw:LK03_13375"/>
<sequence length="61" mass="6905">MTKIRALRQFSHYHEGNFDQHEERPVDEATAEALVGMELAEYVDGPPSKDGEVTTKTSKKK</sequence>
<gene>
    <name evidence="2" type="ORF">LK03_13375</name>
</gene>
<proteinExistence type="predicted"/>
<dbReference type="STRING" id="157783.LK03_13375"/>
<dbReference type="AlphaFoldDB" id="A0A089YES3"/>
<reference evidence="2 3" key="1">
    <citation type="submission" date="2014-09" db="EMBL/GenBank/DDBJ databases">
        <authorList>
            <person name="Chan K.-G."/>
        </authorList>
    </citation>
    <scope>NUCLEOTIDE SEQUENCE [LARGE SCALE GENOMIC DNA]</scope>
    <source>
        <strain evidence="2 3">ND07</strain>
    </source>
</reference>
<evidence type="ECO:0000256" key="1">
    <source>
        <dbReference type="SAM" id="MobiDB-lite"/>
    </source>
</evidence>
<dbReference type="Proteomes" id="UP000029493">
    <property type="component" value="Chromosome"/>
</dbReference>
<name>A0A089YES3_9PSED</name>
<feature type="region of interest" description="Disordered" evidence="1">
    <location>
        <begin position="42"/>
        <end position="61"/>
    </location>
</feature>
<evidence type="ECO:0000313" key="3">
    <source>
        <dbReference type="Proteomes" id="UP000029493"/>
    </source>
</evidence>
<dbReference type="EMBL" id="CP009455">
    <property type="protein sequence ID" value="AIR90223.1"/>
    <property type="molecule type" value="Genomic_DNA"/>
</dbReference>
<protein>
    <submittedName>
        <fullName evidence="2">Uncharacterized protein</fullName>
    </submittedName>
</protein>
<accession>A0A089YES3</accession>
<organism evidence="2 3">
    <name type="scientific">Pseudomonas cremoricolorata</name>
    <dbReference type="NCBI Taxonomy" id="157783"/>
    <lineage>
        <taxon>Bacteria</taxon>
        <taxon>Pseudomonadati</taxon>
        <taxon>Pseudomonadota</taxon>
        <taxon>Gammaproteobacteria</taxon>
        <taxon>Pseudomonadales</taxon>
        <taxon>Pseudomonadaceae</taxon>
        <taxon>Pseudomonas</taxon>
    </lineage>
</organism>
<dbReference type="OrthoDB" id="6631165at2"/>
<dbReference type="RefSeq" id="WP_038412834.1">
    <property type="nucleotide sequence ID" value="NZ_CP009455.1"/>
</dbReference>